<keyword evidence="1" id="KW-0472">Membrane</keyword>
<dbReference type="EMBL" id="BSTK01000014">
    <property type="protein sequence ID" value="GLY89921.1"/>
    <property type="molecule type" value="Genomic_DNA"/>
</dbReference>
<evidence type="ECO:0000313" key="2">
    <source>
        <dbReference type="EMBL" id="GLY89921.1"/>
    </source>
</evidence>
<dbReference type="Proteomes" id="UP001165074">
    <property type="component" value="Unassembled WGS sequence"/>
</dbReference>
<evidence type="ECO:0000256" key="1">
    <source>
        <dbReference type="SAM" id="Phobius"/>
    </source>
</evidence>
<evidence type="ECO:0000313" key="3">
    <source>
        <dbReference type="Proteomes" id="UP001165074"/>
    </source>
</evidence>
<feature type="transmembrane region" description="Helical" evidence="1">
    <location>
        <begin position="12"/>
        <end position="30"/>
    </location>
</feature>
<comment type="caution">
    <text evidence="2">The sequence shown here is derived from an EMBL/GenBank/DDBJ whole genome shotgun (WGS) entry which is preliminary data.</text>
</comment>
<keyword evidence="3" id="KW-1185">Reference proteome</keyword>
<gene>
    <name evidence="2" type="ORF">Airi02_078500</name>
</gene>
<protein>
    <submittedName>
        <fullName evidence="2">Uncharacterized protein</fullName>
    </submittedName>
</protein>
<keyword evidence="1" id="KW-0812">Transmembrane</keyword>
<name>A0A9W6S7E4_9ACTN</name>
<reference evidence="2" key="1">
    <citation type="submission" date="2023-03" db="EMBL/GenBank/DDBJ databases">
        <title>Actinoallomurus iriomotensis NBRC 103684.</title>
        <authorList>
            <person name="Ichikawa N."/>
            <person name="Sato H."/>
            <person name="Tonouchi N."/>
        </authorList>
    </citation>
    <scope>NUCLEOTIDE SEQUENCE</scope>
    <source>
        <strain evidence="2">NBRC 103684</strain>
    </source>
</reference>
<organism evidence="2 3">
    <name type="scientific">Actinoallomurus iriomotensis</name>
    <dbReference type="NCBI Taxonomy" id="478107"/>
    <lineage>
        <taxon>Bacteria</taxon>
        <taxon>Bacillati</taxon>
        <taxon>Actinomycetota</taxon>
        <taxon>Actinomycetes</taxon>
        <taxon>Streptosporangiales</taxon>
        <taxon>Thermomonosporaceae</taxon>
        <taxon>Actinoallomurus</taxon>
    </lineage>
</organism>
<proteinExistence type="predicted"/>
<accession>A0A9W6S7E4</accession>
<sequence>MVSVRRSDRWAFFGLGVGVIAILGGVELSGRLDDSPAPLAPVSEFCPDRPTGVARSDTHYRQAAGAYRGNGPHPVDLNLRYAKVGQVEIPDRWKPGSEDTPPRPQLVACVYQDVPAKAHKTDTCIYSRSLNVPVAATKVALFKAEYVFQLFEAKAAKPVGRIQVPGAESCPGTVEVNSRAVFQEPDTKKLRAALRPYVERPVGA</sequence>
<dbReference type="AlphaFoldDB" id="A0A9W6S7E4"/>
<keyword evidence="1" id="KW-1133">Transmembrane helix</keyword>